<accession>A0ABQ9HQA0</accession>
<evidence type="ECO:0000313" key="3">
    <source>
        <dbReference type="Proteomes" id="UP001159363"/>
    </source>
</evidence>
<gene>
    <name evidence="2" type="ORF">PR048_012770</name>
</gene>
<evidence type="ECO:0008006" key="4">
    <source>
        <dbReference type="Google" id="ProtNLM"/>
    </source>
</evidence>
<comment type="caution">
    <text evidence="2">The sequence shown here is derived from an EMBL/GenBank/DDBJ whole genome shotgun (WGS) entry which is preliminary data.</text>
</comment>
<dbReference type="Proteomes" id="UP001159363">
    <property type="component" value="Chromosome X"/>
</dbReference>
<evidence type="ECO:0000313" key="2">
    <source>
        <dbReference type="EMBL" id="KAJ8886558.1"/>
    </source>
</evidence>
<protein>
    <recommendedName>
        <fullName evidence="4">Integrase catalytic domain-containing protein</fullName>
    </recommendedName>
</protein>
<name>A0ABQ9HQA0_9NEOP</name>
<evidence type="ECO:0000256" key="1">
    <source>
        <dbReference type="SAM" id="MobiDB-lite"/>
    </source>
</evidence>
<dbReference type="InterPro" id="IPR036397">
    <property type="entry name" value="RNaseH_sf"/>
</dbReference>
<reference evidence="2 3" key="1">
    <citation type="submission" date="2023-02" db="EMBL/GenBank/DDBJ databases">
        <title>LHISI_Scaffold_Assembly.</title>
        <authorList>
            <person name="Stuart O.P."/>
            <person name="Cleave R."/>
            <person name="Magrath M.J.L."/>
            <person name="Mikheyev A.S."/>
        </authorList>
    </citation>
    <scope>NUCLEOTIDE SEQUENCE [LARGE SCALE GENOMIC DNA]</scope>
    <source>
        <strain evidence="2">Daus_M_001</strain>
        <tissue evidence="2">Leg muscle</tissue>
    </source>
</reference>
<keyword evidence="3" id="KW-1185">Reference proteome</keyword>
<dbReference type="Gene3D" id="3.30.420.10">
    <property type="entry name" value="Ribonuclease H-like superfamily/Ribonuclease H"/>
    <property type="match status" value="1"/>
</dbReference>
<sequence length="257" mass="30097">MLLTTPFYHPCANSTERYNEELKVKLKLQVGINHTQWDTKLVDALFCLRQWVNTITGEMPAKLEQGRKLPRPWEEQRHEAARWHQEHHLYNIALMTNRRLAGLRTQDIGTPTLRRVKNFCVGLAPRWIGPYTVQRKLGCSTYVIRREDGRQIKVHHGVLKIVDIRPYEPMPAEDCKLQTPETTPLTPRREPEEKKRAPLSTPWMDLDRVFSCLFLPTPNIMTERDNGSRVEELKKDLVENTRVPDKRLLGTRHVPSR</sequence>
<feature type="compositionally biased region" description="Basic and acidic residues" evidence="1">
    <location>
        <begin position="187"/>
        <end position="196"/>
    </location>
</feature>
<dbReference type="EMBL" id="JARBHB010000004">
    <property type="protein sequence ID" value="KAJ8886558.1"/>
    <property type="molecule type" value="Genomic_DNA"/>
</dbReference>
<proteinExistence type="predicted"/>
<feature type="region of interest" description="Disordered" evidence="1">
    <location>
        <begin position="172"/>
        <end position="198"/>
    </location>
</feature>
<organism evidence="2 3">
    <name type="scientific">Dryococelus australis</name>
    <dbReference type="NCBI Taxonomy" id="614101"/>
    <lineage>
        <taxon>Eukaryota</taxon>
        <taxon>Metazoa</taxon>
        <taxon>Ecdysozoa</taxon>
        <taxon>Arthropoda</taxon>
        <taxon>Hexapoda</taxon>
        <taxon>Insecta</taxon>
        <taxon>Pterygota</taxon>
        <taxon>Neoptera</taxon>
        <taxon>Polyneoptera</taxon>
        <taxon>Phasmatodea</taxon>
        <taxon>Verophasmatodea</taxon>
        <taxon>Anareolatae</taxon>
        <taxon>Phasmatidae</taxon>
        <taxon>Eurycanthinae</taxon>
        <taxon>Dryococelus</taxon>
    </lineage>
</organism>